<dbReference type="AlphaFoldDB" id="A0A1I7SP28"/>
<accession>A0A1I7SP28</accession>
<name>A0A1I7SP28_BURXY</name>
<organism evidence="1 2">
    <name type="scientific">Bursaphelenchus xylophilus</name>
    <name type="common">Pinewood nematode worm</name>
    <name type="synonym">Aphelenchoides xylophilus</name>
    <dbReference type="NCBI Taxonomy" id="6326"/>
    <lineage>
        <taxon>Eukaryota</taxon>
        <taxon>Metazoa</taxon>
        <taxon>Ecdysozoa</taxon>
        <taxon>Nematoda</taxon>
        <taxon>Chromadorea</taxon>
        <taxon>Rhabditida</taxon>
        <taxon>Tylenchina</taxon>
        <taxon>Tylenchomorpha</taxon>
        <taxon>Aphelenchoidea</taxon>
        <taxon>Aphelenchoididae</taxon>
        <taxon>Bursaphelenchus</taxon>
    </lineage>
</organism>
<dbReference type="Proteomes" id="UP000095284">
    <property type="component" value="Unplaced"/>
</dbReference>
<reference evidence="2" key="1">
    <citation type="submission" date="2016-11" db="UniProtKB">
        <authorList>
            <consortium name="WormBaseParasite"/>
        </authorList>
    </citation>
    <scope>IDENTIFICATION</scope>
</reference>
<dbReference type="WBParaSite" id="BXY_1481800.1">
    <property type="protein sequence ID" value="BXY_1481800.1"/>
    <property type="gene ID" value="BXY_1481800"/>
</dbReference>
<evidence type="ECO:0000313" key="1">
    <source>
        <dbReference type="Proteomes" id="UP000095284"/>
    </source>
</evidence>
<sequence length="98" mass="10912">MGAHLLFPVTGVDVLVDRSTLALHLIRRALWKTTGARQDQMSQPPEQAQRFIFVPKIQKCSQSVVPSGCLRRDYCPGLPLRPKTQPLQLAKALGTHPE</sequence>
<evidence type="ECO:0000313" key="2">
    <source>
        <dbReference type="WBParaSite" id="BXY_1481800.1"/>
    </source>
</evidence>
<proteinExistence type="predicted"/>
<protein>
    <submittedName>
        <fullName evidence="2">Uncharacterized protein</fullName>
    </submittedName>
</protein>